<gene>
    <name evidence="1" type="ORF">HPB49_009337</name>
</gene>
<evidence type="ECO:0000313" key="2">
    <source>
        <dbReference type="Proteomes" id="UP000821865"/>
    </source>
</evidence>
<accession>A0ACB8DBX4</accession>
<dbReference type="EMBL" id="CM023471">
    <property type="protein sequence ID" value="KAH7965657.1"/>
    <property type="molecule type" value="Genomic_DNA"/>
</dbReference>
<sequence>MHHRFPAVGGLQLAHEAYTRFRNAKNHVPLALMRNYTAEQVFFMTFCLTLCNYHSIKGWSSKMCNYAVKHLLAFAKAFKCPPESPMSTKPVFPQN</sequence>
<reference evidence="1" key="1">
    <citation type="submission" date="2020-05" db="EMBL/GenBank/DDBJ databases">
        <title>Large-scale comparative analyses of tick genomes elucidate their genetic diversity and vector capacities.</title>
        <authorList>
            <person name="Jia N."/>
            <person name="Wang J."/>
            <person name="Shi W."/>
            <person name="Du L."/>
            <person name="Sun Y."/>
            <person name="Zhan W."/>
            <person name="Jiang J."/>
            <person name="Wang Q."/>
            <person name="Zhang B."/>
            <person name="Ji P."/>
            <person name="Sakyi L.B."/>
            <person name="Cui X."/>
            <person name="Yuan T."/>
            <person name="Jiang B."/>
            <person name="Yang W."/>
            <person name="Lam T.T.-Y."/>
            <person name="Chang Q."/>
            <person name="Ding S."/>
            <person name="Wang X."/>
            <person name="Zhu J."/>
            <person name="Ruan X."/>
            <person name="Zhao L."/>
            <person name="Wei J."/>
            <person name="Que T."/>
            <person name="Du C."/>
            <person name="Cheng J."/>
            <person name="Dai P."/>
            <person name="Han X."/>
            <person name="Huang E."/>
            <person name="Gao Y."/>
            <person name="Liu J."/>
            <person name="Shao H."/>
            <person name="Ye R."/>
            <person name="Li L."/>
            <person name="Wei W."/>
            <person name="Wang X."/>
            <person name="Wang C."/>
            <person name="Yang T."/>
            <person name="Huo Q."/>
            <person name="Li W."/>
            <person name="Guo W."/>
            <person name="Chen H."/>
            <person name="Zhou L."/>
            <person name="Ni X."/>
            <person name="Tian J."/>
            <person name="Zhou Y."/>
            <person name="Sheng Y."/>
            <person name="Liu T."/>
            <person name="Pan Y."/>
            <person name="Xia L."/>
            <person name="Li J."/>
            <person name="Zhao F."/>
            <person name="Cao W."/>
        </authorList>
    </citation>
    <scope>NUCLEOTIDE SEQUENCE</scope>
    <source>
        <strain evidence="1">Dsil-2018</strain>
    </source>
</reference>
<organism evidence="1 2">
    <name type="scientific">Dermacentor silvarum</name>
    <name type="common">Tick</name>
    <dbReference type="NCBI Taxonomy" id="543639"/>
    <lineage>
        <taxon>Eukaryota</taxon>
        <taxon>Metazoa</taxon>
        <taxon>Ecdysozoa</taxon>
        <taxon>Arthropoda</taxon>
        <taxon>Chelicerata</taxon>
        <taxon>Arachnida</taxon>
        <taxon>Acari</taxon>
        <taxon>Parasitiformes</taxon>
        <taxon>Ixodida</taxon>
        <taxon>Ixodoidea</taxon>
        <taxon>Ixodidae</taxon>
        <taxon>Rhipicephalinae</taxon>
        <taxon>Dermacentor</taxon>
    </lineage>
</organism>
<name>A0ACB8DBX4_DERSI</name>
<proteinExistence type="predicted"/>
<evidence type="ECO:0000313" key="1">
    <source>
        <dbReference type="EMBL" id="KAH7965657.1"/>
    </source>
</evidence>
<dbReference type="Proteomes" id="UP000821865">
    <property type="component" value="Chromosome 2"/>
</dbReference>
<protein>
    <submittedName>
        <fullName evidence="1">Uncharacterized protein</fullName>
    </submittedName>
</protein>
<keyword evidence="2" id="KW-1185">Reference proteome</keyword>
<comment type="caution">
    <text evidence="1">The sequence shown here is derived from an EMBL/GenBank/DDBJ whole genome shotgun (WGS) entry which is preliminary data.</text>
</comment>